<keyword evidence="1" id="KW-1133">Transmembrane helix</keyword>
<evidence type="ECO:0000256" key="1">
    <source>
        <dbReference type="SAM" id="Phobius"/>
    </source>
</evidence>
<accession>A0ABS5HIQ0</accession>
<reference evidence="2 3" key="1">
    <citation type="submission" date="2021-04" db="EMBL/GenBank/DDBJ databases">
        <title>Molecular and phenotypic characterization and identification of bacterial isolates recovered from the Anatolian ground squirrels (Spermophilus xanthoprymnus) and which have the potential to form a new species in the Campylobacter genus.</title>
        <authorList>
            <person name="Aydin F."/>
            <person name="Abay S."/>
            <person name="Kayman T."/>
            <person name="Karakaya E."/>
            <person name="Mustak H.K."/>
            <person name="Mustak I.B."/>
            <person name="Bilgin N."/>
            <person name="Duzler A."/>
            <person name="Sahin O."/>
            <person name="Guran O."/>
            <person name="Saticioglu I.B."/>
        </authorList>
    </citation>
    <scope>NUCLEOTIDE SEQUENCE [LARGE SCALE GENOMIC DNA]</scope>
    <source>
        <strain evidence="3">faydin-G24</strain>
    </source>
</reference>
<evidence type="ECO:0000313" key="3">
    <source>
        <dbReference type="Proteomes" id="UP000682951"/>
    </source>
</evidence>
<organism evidence="2 3">
    <name type="scientific">Campylobacter anatolicus</name>
    <dbReference type="NCBI Taxonomy" id="2829105"/>
    <lineage>
        <taxon>Bacteria</taxon>
        <taxon>Pseudomonadati</taxon>
        <taxon>Campylobacterota</taxon>
        <taxon>Epsilonproteobacteria</taxon>
        <taxon>Campylobacterales</taxon>
        <taxon>Campylobacteraceae</taxon>
        <taxon>Campylobacter</taxon>
    </lineage>
</organism>
<comment type="caution">
    <text evidence="2">The sequence shown here is derived from an EMBL/GenBank/DDBJ whole genome shotgun (WGS) entry which is preliminary data.</text>
</comment>
<feature type="transmembrane region" description="Helical" evidence="1">
    <location>
        <begin position="166"/>
        <end position="184"/>
    </location>
</feature>
<dbReference type="EMBL" id="JAGSSW010000002">
    <property type="protein sequence ID" value="MBR8463482.1"/>
    <property type="molecule type" value="Genomic_DNA"/>
</dbReference>
<keyword evidence="3" id="KW-1185">Reference proteome</keyword>
<sequence>MLNVILLGVLSYAQPNANKFVIKNDKILSERVVQKIEQIGTELFGKSGIFVGICAYENLDGKNLKQSFNELNINPPYAVLMITKKEHKVDIFADDDTLGLFDKEQILSPFPERGTILPILTSKNGKDIYNAAILNGYADLSEQIATKLNLTLENGIGNANKNTLNLIRFFVYGSILFVILLIFYRKFMAKYAK</sequence>
<gene>
    <name evidence="2" type="ORF">KDD93_02720</name>
</gene>
<protein>
    <recommendedName>
        <fullName evidence="4">TPM domain-containing protein</fullName>
    </recommendedName>
</protein>
<evidence type="ECO:0000313" key="2">
    <source>
        <dbReference type="EMBL" id="MBR8463482.1"/>
    </source>
</evidence>
<keyword evidence="1" id="KW-0812">Transmembrane</keyword>
<keyword evidence="1" id="KW-0472">Membrane</keyword>
<evidence type="ECO:0008006" key="4">
    <source>
        <dbReference type="Google" id="ProtNLM"/>
    </source>
</evidence>
<name>A0ABS5HIQ0_9BACT</name>
<proteinExistence type="predicted"/>
<dbReference type="Proteomes" id="UP000682951">
    <property type="component" value="Unassembled WGS sequence"/>
</dbReference>